<dbReference type="GO" id="GO:0004930">
    <property type="term" value="F:G protein-coupled receptor activity"/>
    <property type="evidence" value="ECO:0007669"/>
    <property type="project" value="InterPro"/>
</dbReference>
<dbReference type="Pfam" id="PF00001">
    <property type="entry name" value="7tm_1"/>
    <property type="match status" value="1"/>
</dbReference>
<name>A0AA39LJZ6_9BILA</name>
<dbReference type="PANTHER" id="PTHR46641:SF1">
    <property type="entry name" value="G-PROTEIN COUPLED RECEPTORS FAMILY 1 PROFILE DOMAIN-CONTAINING PROTEIN"/>
    <property type="match status" value="1"/>
</dbReference>
<organism evidence="7 8">
    <name type="scientific">Steinernema hermaphroditum</name>
    <dbReference type="NCBI Taxonomy" id="289476"/>
    <lineage>
        <taxon>Eukaryota</taxon>
        <taxon>Metazoa</taxon>
        <taxon>Ecdysozoa</taxon>
        <taxon>Nematoda</taxon>
        <taxon>Chromadorea</taxon>
        <taxon>Rhabditida</taxon>
        <taxon>Tylenchina</taxon>
        <taxon>Panagrolaimomorpha</taxon>
        <taxon>Strongyloidoidea</taxon>
        <taxon>Steinernematidae</taxon>
        <taxon>Steinernema</taxon>
    </lineage>
</organism>
<dbReference type="SUPFAM" id="SSF81321">
    <property type="entry name" value="Family A G protein-coupled receptor-like"/>
    <property type="match status" value="1"/>
</dbReference>
<dbReference type="Proteomes" id="UP001175271">
    <property type="component" value="Unassembled WGS sequence"/>
</dbReference>
<dbReference type="PROSITE" id="PS50262">
    <property type="entry name" value="G_PROTEIN_RECEP_F1_2"/>
    <property type="match status" value="1"/>
</dbReference>
<evidence type="ECO:0000259" key="6">
    <source>
        <dbReference type="PROSITE" id="PS50262"/>
    </source>
</evidence>
<keyword evidence="2 5" id="KW-0812">Transmembrane</keyword>
<dbReference type="InterPro" id="IPR017452">
    <property type="entry name" value="GPCR_Rhodpsn_7TM"/>
</dbReference>
<proteinExistence type="predicted"/>
<dbReference type="InterPro" id="IPR000276">
    <property type="entry name" value="GPCR_Rhodpsn"/>
</dbReference>
<keyword evidence="4 5" id="KW-0472">Membrane</keyword>
<gene>
    <name evidence="7" type="ORF">QR680_003369</name>
</gene>
<sequence length="340" mass="39504">MANCSDEVHYEYYEDTEKWLLGLVALPFICLGLLANAISVLIFSHKHMRQQSINWYLIILAISDSIILIGAFFVLTLPRLGEIFEFWKATYISYYSAPVMYALMTLAQTVSVWMTTAMSVHRFIGVCIPFQAGTILRQKNVLRLIISVIAASVFFNITRFFEVSITEVCYNAEIDAELPVLRPTDLRMNETYKKVFYEWAYTLIMFAIPFTVLIVVNTCVIAAVHRSRKVHSKLNMYDDEIRKQELAKEISTSIMLVAIVLAFLCCNTLAFVVNIMEKLAMEDLYYDTVPWSNMLVMTNACINICIYCMFSDKYRNLLRFYMRCFWCKRDNNFEIVLSNF</sequence>
<evidence type="ECO:0000256" key="2">
    <source>
        <dbReference type="ARBA" id="ARBA00022692"/>
    </source>
</evidence>
<dbReference type="CDD" id="cd14978">
    <property type="entry name" value="7tmA_FMRFamide_R-like"/>
    <property type="match status" value="1"/>
</dbReference>
<dbReference type="AlphaFoldDB" id="A0AA39LJZ6"/>
<keyword evidence="8" id="KW-1185">Reference proteome</keyword>
<feature type="transmembrane region" description="Helical" evidence="5">
    <location>
        <begin position="199"/>
        <end position="224"/>
    </location>
</feature>
<dbReference type="EMBL" id="JAUCMV010000005">
    <property type="protein sequence ID" value="KAK0400127.1"/>
    <property type="molecule type" value="Genomic_DNA"/>
</dbReference>
<reference evidence="7" key="1">
    <citation type="submission" date="2023-06" db="EMBL/GenBank/DDBJ databases">
        <title>Genomic analysis of the entomopathogenic nematode Steinernema hermaphroditum.</title>
        <authorList>
            <person name="Schwarz E.M."/>
            <person name="Heppert J.K."/>
            <person name="Baniya A."/>
            <person name="Schwartz H.T."/>
            <person name="Tan C.-H."/>
            <person name="Antoshechkin I."/>
            <person name="Sternberg P.W."/>
            <person name="Goodrich-Blair H."/>
            <person name="Dillman A.R."/>
        </authorList>
    </citation>
    <scope>NUCLEOTIDE SEQUENCE</scope>
    <source>
        <strain evidence="7">PS9179</strain>
        <tissue evidence="7">Whole animal</tissue>
    </source>
</reference>
<feature type="domain" description="G-protein coupled receptors family 1 profile" evidence="6">
    <location>
        <begin position="35"/>
        <end position="307"/>
    </location>
</feature>
<evidence type="ECO:0000256" key="3">
    <source>
        <dbReference type="ARBA" id="ARBA00022989"/>
    </source>
</evidence>
<evidence type="ECO:0000256" key="4">
    <source>
        <dbReference type="ARBA" id="ARBA00023136"/>
    </source>
</evidence>
<feature type="transmembrane region" description="Helical" evidence="5">
    <location>
        <begin position="252"/>
        <end position="276"/>
    </location>
</feature>
<evidence type="ECO:0000256" key="1">
    <source>
        <dbReference type="ARBA" id="ARBA00004370"/>
    </source>
</evidence>
<dbReference type="Gene3D" id="1.20.1070.10">
    <property type="entry name" value="Rhodopsin 7-helix transmembrane proteins"/>
    <property type="match status" value="1"/>
</dbReference>
<feature type="transmembrane region" description="Helical" evidence="5">
    <location>
        <begin position="141"/>
        <end position="161"/>
    </location>
</feature>
<feature type="transmembrane region" description="Helical" evidence="5">
    <location>
        <begin position="20"/>
        <end position="43"/>
    </location>
</feature>
<dbReference type="PRINTS" id="PR00237">
    <property type="entry name" value="GPCRRHODOPSN"/>
</dbReference>
<dbReference type="GO" id="GO:0016020">
    <property type="term" value="C:membrane"/>
    <property type="evidence" value="ECO:0007669"/>
    <property type="project" value="UniProtKB-SubCell"/>
</dbReference>
<dbReference type="PANTHER" id="PTHR46641">
    <property type="entry name" value="FMRFAMIDE RECEPTOR-RELATED"/>
    <property type="match status" value="1"/>
</dbReference>
<accession>A0AA39LJZ6</accession>
<feature type="transmembrane region" description="Helical" evidence="5">
    <location>
        <begin position="55"/>
        <end position="78"/>
    </location>
</feature>
<evidence type="ECO:0000313" key="8">
    <source>
        <dbReference type="Proteomes" id="UP001175271"/>
    </source>
</evidence>
<protein>
    <recommendedName>
        <fullName evidence="6">G-protein coupled receptors family 1 profile domain-containing protein</fullName>
    </recommendedName>
</protein>
<comment type="caution">
    <text evidence="7">The sequence shown here is derived from an EMBL/GenBank/DDBJ whole genome shotgun (WGS) entry which is preliminary data.</text>
</comment>
<comment type="subcellular location">
    <subcellularLocation>
        <location evidence="1">Membrane</location>
    </subcellularLocation>
</comment>
<evidence type="ECO:0000256" key="5">
    <source>
        <dbReference type="SAM" id="Phobius"/>
    </source>
</evidence>
<keyword evidence="3 5" id="KW-1133">Transmembrane helix</keyword>
<dbReference type="InterPro" id="IPR052954">
    <property type="entry name" value="GPCR-Ligand_Int"/>
</dbReference>
<feature type="transmembrane region" description="Helical" evidence="5">
    <location>
        <begin position="98"/>
        <end position="120"/>
    </location>
</feature>
<feature type="transmembrane region" description="Helical" evidence="5">
    <location>
        <begin position="288"/>
        <end position="310"/>
    </location>
</feature>
<evidence type="ECO:0000313" key="7">
    <source>
        <dbReference type="EMBL" id="KAK0400127.1"/>
    </source>
</evidence>